<keyword evidence="2" id="KW-1185">Reference proteome</keyword>
<sequence>MSSTLQNSITVAPVGKKTREEVLADFENDLVRFESMSLKLYGHDQPLQFSRDMVPFPQRLHFRLPEYSIYLLTIRFKVKQRPLRNLTYHQTVKKKRIPVDDRNLEMKEEASVNNLDDEDDYHEVTFAPSGVPGGTFLRGKYKARSLVKENGVLIWSYKWTLEVIKKGSTPEIGGFGDEEEEPDE</sequence>
<gene>
    <name evidence="1" type="ORF">GWM34_00102</name>
</gene>
<evidence type="ECO:0000313" key="2">
    <source>
        <dbReference type="Proteomes" id="UP000742417"/>
    </source>
</evidence>
<feature type="non-terminal residue" evidence="1">
    <location>
        <position position="1"/>
    </location>
</feature>
<organism evidence="1 2">
    <name type="scientific">Candida africana</name>
    <dbReference type="NCBI Taxonomy" id="241526"/>
    <lineage>
        <taxon>Eukaryota</taxon>
        <taxon>Fungi</taxon>
        <taxon>Dikarya</taxon>
        <taxon>Ascomycota</taxon>
        <taxon>Saccharomycotina</taxon>
        <taxon>Pichiomycetes</taxon>
        <taxon>Debaryomycetaceae</taxon>
        <taxon>Candida/Lodderomyces clade</taxon>
        <taxon>Candida</taxon>
    </lineage>
</organism>
<proteinExistence type="predicted"/>
<comment type="caution">
    <text evidence="1">The sequence shown here is derived from an EMBL/GenBank/DDBJ whole genome shotgun (WGS) entry which is preliminary data.</text>
</comment>
<evidence type="ECO:0000313" key="1">
    <source>
        <dbReference type="EMBL" id="KAG8204312.1"/>
    </source>
</evidence>
<protein>
    <submittedName>
        <fullName evidence="1">Uncharacterized protein</fullName>
    </submittedName>
</protein>
<dbReference type="EMBL" id="JAENJO010000001">
    <property type="protein sequence ID" value="KAG8204312.1"/>
    <property type="molecule type" value="Genomic_DNA"/>
</dbReference>
<accession>A0ACB7FSA8</accession>
<dbReference type="Proteomes" id="UP000742417">
    <property type="component" value="Unassembled WGS sequence"/>
</dbReference>
<reference evidence="1" key="1">
    <citation type="submission" date="2020-12" db="EMBL/GenBank/DDBJ databases">
        <title>Draft Genome of Candida africana.</title>
        <authorList>
            <person name="Ayanbimpe G.M."/>
            <person name="Enweani I.B."/>
            <person name="Aguiyi J.C."/>
            <person name="Nnadi U.P."/>
            <person name="Izam Y."/>
            <person name="Ubani A."/>
            <person name="Ngene A.C."/>
        </authorList>
    </citation>
    <scope>NUCLEOTIDE SEQUENCE</scope>
    <source>
        <strain evidence="1">CEC4854</strain>
    </source>
</reference>
<name>A0ACB7FSA8_9ASCO</name>